<dbReference type="InterPro" id="IPR013783">
    <property type="entry name" value="Ig-like_fold"/>
</dbReference>
<feature type="domain" description="Ig-like" evidence="7">
    <location>
        <begin position="308"/>
        <end position="386"/>
    </location>
</feature>
<keyword evidence="3" id="KW-1015">Disulfide bond</keyword>
<dbReference type="SMART" id="SM00060">
    <property type="entry name" value="FN3"/>
    <property type="match status" value="1"/>
</dbReference>
<keyword evidence="6" id="KW-1133">Transmembrane helix</keyword>
<dbReference type="Pfam" id="PF13927">
    <property type="entry name" value="Ig_3"/>
    <property type="match status" value="1"/>
</dbReference>
<organism evidence="8 9">
    <name type="scientific">Schistosoma japonicum</name>
    <name type="common">Blood fluke</name>
    <dbReference type="NCBI Taxonomy" id="6182"/>
    <lineage>
        <taxon>Eukaryota</taxon>
        <taxon>Metazoa</taxon>
        <taxon>Spiralia</taxon>
        <taxon>Lophotrochozoa</taxon>
        <taxon>Platyhelminthes</taxon>
        <taxon>Trematoda</taxon>
        <taxon>Digenea</taxon>
        <taxon>Strigeidida</taxon>
        <taxon>Schistosomatoidea</taxon>
        <taxon>Schistosomatidae</taxon>
        <taxon>Schistosoma</taxon>
    </lineage>
</organism>
<dbReference type="GO" id="GO:0050839">
    <property type="term" value="F:cell adhesion molecule binding"/>
    <property type="evidence" value="ECO:0007669"/>
    <property type="project" value="TreeGrafter"/>
</dbReference>
<dbReference type="InterPro" id="IPR036179">
    <property type="entry name" value="Ig-like_dom_sf"/>
</dbReference>
<dbReference type="GO" id="GO:0005911">
    <property type="term" value="C:cell-cell junction"/>
    <property type="evidence" value="ECO:0007669"/>
    <property type="project" value="TreeGrafter"/>
</dbReference>
<feature type="domain" description="Ig-like" evidence="7">
    <location>
        <begin position="192"/>
        <end position="303"/>
    </location>
</feature>
<dbReference type="InterPro" id="IPR051275">
    <property type="entry name" value="Cell_adhesion_signaling"/>
</dbReference>
<comment type="caution">
    <text evidence="8">The sequence shown here is derived from an EMBL/GenBank/DDBJ whole genome shotgun (WGS) entry which is preliminary data.</text>
</comment>
<evidence type="ECO:0000313" key="9">
    <source>
        <dbReference type="Proteomes" id="UP000311919"/>
    </source>
</evidence>
<name>A0A4Z2DAM5_SCHJA</name>
<dbReference type="InterPro" id="IPR003961">
    <property type="entry name" value="FN3_dom"/>
</dbReference>
<dbReference type="PANTHER" id="PTHR11640">
    <property type="entry name" value="NEPHRIN"/>
    <property type="match status" value="1"/>
</dbReference>
<evidence type="ECO:0000256" key="1">
    <source>
        <dbReference type="ARBA" id="ARBA00004479"/>
    </source>
</evidence>
<dbReference type="SUPFAM" id="SSF49265">
    <property type="entry name" value="Fibronectin type III"/>
    <property type="match status" value="1"/>
</dbReference>
<evidence type="ECO:0000313" key="8">
    <source>
        <dbReference type="EMBL" id="TNN13557.1"/>
    </source>
</evidence>
<dbReference type="CDD" id="cd00096">
    <property type="entry name" value="Ig"/>
    <property type="match status" value="1"/>
</dbReference>
<accession>A0A4Z2DAM5</accession>
<dbReference type="InterPro" id="IPR013151">
    <property type="entry name" value="Immunoglobulin_dom"/>
</dbReference>
<evidence type="ECO:0000256" key="4">
    <source>
        <dbReference type="ARBA" id="ARBA00023180"/>
    </source>
</evidence>
<dbReference type="EMBL" id="SKCS01000187">
    <property type="protein sequence ID" value="TNN13557.1"/>
    <property type="molecule type" value="Genomic_DNA"/>
</dbReference>
<dbReference type="GO" id="GO:0098609">
    <property type="term" value="P:cell-cell adhesion"/>
    <property type="evidence" value="ECO:0007669"/>
    <property type="project" value="TreeGrafter"/>
</dbReference>
<comment type="subcellular location">
    <subcellularLocation>
        <location evidence="1">Membrane</location>
        <topology evidence="1">Single-pass type I membrane protein</topology>
    </subcellularLocation>
</comment>
<feature type="domain" description="Ig-like" evidence="7">
    <location>
        <begin position="519"/>
        <end position="615"/>
    </location>
</feature>
<feature type="domain" description="Ig-like" evidence="7">
    <location>
        <begin position="391"/>
        <end position="472"/>
    </location>
</feature>
<evidence type="ECO:0000256" key="6">
    <source>
        <dbReference type="SAM" id="Phobius"/>
    </source>
</evidence>
<keyword evidence="9" id="KW-1185">Reference proteome</keyword>
<dbReference type="PANTHER" id="PTHR11640:SF158">
    <property type="entry name" value="V-SET AND IMMUNOGLOBULIN DOMAIN-CONTAINING PROTEIN 10-LIKE 2"/>
    <property type="match status" value="1"/>
</dbReference>
<dbReference type="SUPFAM" id="SSF48726">
    <property type="entry name" value="Immunoglobulin"/>
    <property type="match status" value="5"/>
</dbReference>
<evidence type="ECO:0000259" key="7">
    <source>
        <dbReference type="PROSITE" id="PS50835"/>
    </source>
</evidence>
<dbReference type="InterPro" id="IPR003598">
    <property type="entry name" value="Ig_sub2"/>
</dbReference>
<dbReference type="SMART" id="SM00408">
    <property type="entry name" value="IGc2"/>
    <property type="match status" value="3"/>
</dbReference>
<evidence type="ECO:0000256" key="2">
    <source>
        <dbReference type="ARBA" id="ARBA00023136"/>
    </source>
</evidence>
<dbReference type="OrthoDB" id="6252736at2759"/>
<protein>
    <submittedName>
        <fullName evidence="8">Peroxidasin-like protein</fullName>
    </submittedName>
</protein>
<dbReference type="InterPro" id="IPR007110">
    <property type="entry name" value="Ig-like_dom"/>
</dbReference>
<reference evidence="8 9" key="1">
    <citation type="submission" date="2019-03" db="EMBL/GenBank/DDBJ databases">
        <title>An improved genome assembly of the fluke Schistosoma japonicum.</title>
        <authorList>
            <person name="Hu W."/>
            <person name="Luo F."/>
            <person name="Yin M."/>
            <person name="Mo X."/>
            <person name="Sun C."/>
            <person name="Wu Q."/>
            <person name="Zhu B."/>
            <person name="Xiang M."/>
            <person name="Wang J."/>
            <person name="Wang Y."/>
            <person name="Zhang T."/>
            <person name="Xu B."/>
            <person name="Zheng H."/>
            <person name="Feng Z."/>
        </authorList>
    </citation>
    <scope>NUCLEOTIDE SEQUENCE [LARGE SCALE GENOMIC DNA]</scope>
    <source>
        <strain evidence="8">HuSjv2</strain>
        <tissue evidence="8">Worms</tissue>
    </source>
</reference>
<proteinExistence type="predicted"/>
<dbReference type="Proteomes" id="UP000311919">
    <property type="component" value="Unassembled WGS sequence"/>
</dbReference>
<sequence>MFSSFIHLIPWIIWITAYLLYADSSFHLELYDPPNNLSVPINSTLNLRCQLPVEPKPTDSVYVIWRFRHSNKDPVPNIWSFIHKDDDLARCPEPPKICEFVNQYEILNKFNQSLFNNPTTITDNLLPTNDIELIERRQLFTLTLINLQSNMNGLFQCHILVNLDAYDKRGYLNILAPPQHPLKIVRIAESAPSDTEIFDYVETGETSFTIISGKLYYFSCRIIHANPKPIVTWYIRHSTKEIRELTTFNNQTSNNTKQKWKPFLNYVDTQSSNVLSHEDDGSLLKCIATNSMGSVSSEEVKLNIEYMPIIYPFESNPIRVLETTSFKQVCRTKANPSAQIYWVDENYNLVSNNSSLNVHHVSRNGPKQYNCIASNKIGETTQRLLTDVLYPPTVHVQPKVTVNEGEALEIACRADANPPVSSIYWNYNKFPDQKQIVNQSNLHWSQLNRIDGSILKIPHTYPYHAGLYYCHAVSEIYMPHDLWLSQNLSSSNEVWSIWKQRSRSFAAVNLTINYSPGQPTLTVLHSTNNKGEDYVILRCQENVSAPGLPSPTFHWLRTVGINEKTEIIEKYSNYEYDEQSKCFTITLSNLSVLDSGIYSCFVQNELGSSQSTSVNVLIKSKPVLINKSNEKVTLKFQHFHLLNHKTTDESYSNRNLFDYTIDLIPSNNMNCTFLSSLSSDVHWLFHNYQYTNDHNKLIPINNNLLKQWTINSMIKNKFGLWMIVTSLNFQLTDIMLHVMNSVEKIFKTYFFEKFIFYSWDYQILKQLLEFLIIIQFEGNYLCESSNSMGIEQGSMTLYVQKPLNSLVSFSEVTSVYINEQNAYRYEGSEKKLYGPLFCQFYGKPALNEINWWKYTGLNSPEQNTHNDWELIYQIKNFNDSISIEETSNLLIITGTPALITSSVFNFSTYEEQSSYEFFIHNLHRMSYRFTMFTMLWLKKFNLKDYGYYKCQSRNELGSTSEIRQFQKPASPPIITELHHIQSTWTSVTIFWKPNEYYNSPINFQYRDLSNSTVNNIHNKIQHLLSVWLRRSQNEQKYFIHLEDYGIVNETTSYLQDSFKSLNDSINANDVIQQVIKEKKQTIKKIVKSEFLINTEGQNYVNISGLMSNHLYTVTISRVNQYGQSKPSRPLAFRTKALHLELPGPIHLDETKEIIQFSKGNPAICAQVEMSTTNNDSISSIIWNSIHFSSNYSPYIIVNKNIFYSEMNNRYVELSNCKPLSWNHYTEISIRLQQKYYFRARYCIYGYNTICTEYIQPIKDISTHIVIIAALLCITLVILLSSMFIYLVCKHLNKTNV</sequence>
<feature type="transmembrane region" description="Helical" evidence="6">
    <location>
        <begin position="1264"/>
        <end position="1288"/>
    </location>
</feature>
<keyword evidence="6" id="KW-0812">Transmembrane</keyword>
<dbReference type="InterPro" id="IPR003599">
    <property type="entry name" value="Ig_sub"/>
</dbReference>
<evidence type="ECO:0000256" key="3">
    <source>
        <dbReference type="ARBA" id="ARBA00023157"/>
    </source>
</evidence>
<keyword evidence="2 6" id="KW-0472">Membrane</keyword>
<dbReference type="PROSITE" id="PS50835">
    <property type="entry name" value="IG_LIKE"/>
    <property type="match status" value="5"/>
</dbReference>
<feature type="domain" description="Ig-like" evidence="7">
    <location>
        <begin position="802"/>
        <end position="966"/>
    </location>
</feature>
<keyword evidence="4" id="KW-0325">Glycoprotein</keyword>
<dbReference type="Pfam" id="PF00047">
    <property type="entry name" value="ig"/>
    <property type="match status" value="1"/>
</dbReference>
<dbReference type="SMART" id="SM00409">
    <property type="entry name" value="IG"/>
    <property type="match status" value="3"/>
</dbReference>
<keyword evidence="5" id="KW-0393">Immunoglobulin domain</keyword>
<dbReference type="STRING" id="6182.A0A4Z2DAM5"/>
<dbReference type="GO" id="GO:0005886">
    <property type="term" value="C:plasma membrane"/>
    <property type="evidence" value="ECO:0007669"/>
    <property type="project" value="TreeGrafter"/>
</dbReference>
<dbReference type="CDD" id="cd00063">
    <property type="entry name" value="FN3"/>
    <property type="match status" value="1"/>
</dbReference>
<dbReference type="InterPro" id="IPR036116">
    <property type="entry name" value="FN3_sf"/>
</dbReference>
<gene>
    <name evidence="8" type="ORF">EWB00_002794</name>
</gene>
<dbReference type="Gene3D" id="2.60.40.10">
    <property type="entry name" value="Immunoglobulins"/>
    <property type="match status" value="5"/>
</dbReference>
<evidence type="ECO:0000256" key="5">
    <source>
        <dbReference type="ARBA" id="ARBA00023319"/>
    </source>
</evidence>